<dbReference type="EMBL" id="MG241338">
    <property type="protein sequence ID" value="ATW57843.1"/>
    <property type="molecule type" value="Genomic_DNA"/>
</dbReference>
<organism evidence="1 2">
    <name type="scientific">Salmonella phage YSP2</name>
    <dbReference type="NCBI Taxonomy" id="2053686"/>
    <lineage>
        <taxon>Viruses</taxon>
        <taxon>Duplodnaviria</taxon>
        <taxon>Heunggongvirae</taxon>
        <taxon>Uroviricota</taxon>
        <taxon>Caudoviricetes</taxon>
        <taxon>Drexlerviridae</taxon>
        <taxon>Tempevirinae</taxon>
        <taxon>Tlsvirus</taxon>
        <taxon>Tlsvirus YSP2</taxon>
    </lineage>
</organism>
<accession>A0A2H4P6L3</accession>
<gene>
    <name evidence="1" type="ORF">YSP2_101</name>
</gene>
<protein>
    <submittedName>
        <fullName evidence="1">Uncharacterized protein</fullName>
    </submittedName>
</protein>
<name>A0A2H4P6L3_9CAUD</name>
<sequence length="78" mass="9175">MLCKIRFHGNNELKAYRIIASVIIGRLYLRCGGSMVKLKYRPGRVINSNTGRWIQNDELLWHNAKGRLYIKTLEDLRE</sequence>
<keyword evidence="2" id="KW-1185">Reference proteome</keyword>
<evidence type="ECO:0000313" key="1">
    <source>
        <dbReference type="EMBL" id="ATW57843.1"/>
    </source>
</evidence>
<dbReference type="Proteomes" id="UP000240211">
    <property type="component" value="Segment"/>
</dbReference>
<proteinExistence type="predicted"/>
<reference evidence="2" key="1">
    <citation type="submission" date="2017-10" db="EMBL/GenBank/DDBJ databases">
        <authorList>
            <person name="Tie K."/>
            <person name="Feng X."/>
            <person name="Yuan Y."/>
        </authorList>
    </citation>
    <scope>NUCLEOTIDE SEQUENCE [LARGE SCALE GENOMIC DNA]</scope>
</reference>
<evidence type="ECO:0000313" key="2">
    <source>
        <dbReference type="Proteomes" id="UP000240211"/>
    </source>
</evidence>